<evidence type="ECO:0000313" key="2">
    <source>
        <dbReference type="Proteomes" id="UP001359559"/>
    </source>
</evidence>
<sequence length="100" mass="10906">MPLSRRPCLPPTLFLFLRSKLPVIAPHSISLSQTSGPAVSLTSSTHPFIPVRSGSIPLFEAPSDISPSPVKNFESKVVLVLESPIFELSSENNIRYKFSA</sequence>
<organism evidence="1 2">
    <name type="scientific">Clitoria ternatea</name>
    <name type="common">Butterfly pea</name>
    <dbReference type="NCBI Taxonomy" id="43366"/>
    <lineage>
        <taxon>Eukaryota</taxon>
        <taxon>Viridiplantae</taxon>
        <taxon>Streptophyta</taxon>
        <taxon>Embryophyta</taxon>
        <taxon>Tracheophyta</taxon>
        <taxon>Spermatophyta</taxon>
        <taxon>Magnoliopsida</taxon>
        <taxon>eudicotyledons</taxon>
        <taxon>Gunneridae</taxon>
        <taxon>Pentapetalae</taxon>
        <taxon>rosids</taxon>
        <taxon>fabids</taxon>
        <taxon>Fabales</taxon>
        <taxon>Fabaceae</taxon>
        <taxon>Papilionoideae</taxon>
        <taxon>50 kb inversion clade</taxon>
        <taxon>NPAAA clade</taxon>
        <taxon>indigoferoid/millettioid clade</taxon>
        <taxon>Phaseoleae</taxon>
        <taxon>Clitoria</taxon>
    </lineage>
</organism>
<evidence type="ECO:0000313" key="1">
    <source>
        <dbReference type="EMBL" id="KAK7309895.1"/>
    </source>
</evidence>
<dbReference type="Proteomes" id="UP001359559">
    <property type="component" value="Unassembled WGS sequence"/>
</dbReference>
<accession>A0AAN9K287</accession>
<dbReference type="EMBL" id="JAYKXN010000002">
    <property type="protein sequence ID" value="KAK7309895.1"/>
    <property type="molecule type" value="Genomic_DNA"/>
</dbReference>
<name>A0AAN9K287_CLITE</name>
<keyword evidence="2" id="KW-1185">Reference proteome</keyword>
<reference evidence="1 2" key="1">
    <citation type="submission" date="2024-01" db="EMBL/GenBank/DDBJ databases">
        <title>The genomes of 5 underutilized Papilionoideae crops provide insights into root nodulation and disease resistance.</title>
        <authorList>
            <person name="Yuan L."/>
        </authorList>
    </citation>
    <scope>NUCLEOTIDE SEQUENCE [LARGE SCALE GENOMIC DNA]</scope>
    <source>
        <strain evidence="1">LY-2023</strain>
        <tissue evidence="1">Leaf</tissue>
    </source>
</reference>
<gene>
    <name evidence="1" type="ORF">RJT34_06994</name>
</gene>
<proteinExistence type="predicted"/>
<protein>
    <submittedName>
        <fullName evidence="1">Uncharacterized protein</fullName>
    </submittedName>
</protein>
<dbReference type="AlphaFoldDB" id="A0AAN9K287"/>
<comment type="caution">
    <text evidence="1">The sequence shown here is derived from an EMBL/GenBank/DDBJ whole genome shotgun (WGS) entry which is preliminary data.</text>
</comment>